<dbReference type="SUPFAM" id="SSF55874">
    <property type="entry name" value="ATPase domain of HSP90 chaperone/DNA topoisomerase II/histidine kinase"/>
    <property type="match status" value="1"/>
</dbReference>
<organism evidence="3">
    <name type="scientific">marine sediment metagenome</name>
    <dbReference type="NCBI Taxonomy" id="412755"/>
    <lineage>
        <taxon>unclassified sequences</taxon>
        <taxon>metagenomes</taxon>
        <taxon>ecological metagenomes</taxon>
    </lineage>
</organism>
<evidence type="ECO:0000256" key="1">
    <source>
        <dbReference type="ARBA" id="ARBA00022553"/>
    </source>
</evidence>
<dbReference type="EMBL" id="BARU01010518">
    <property type="protein sequence ID" value="GAH33848.1"/>
    <property type="molecule type" value="Genomic_DNA"/>
</dbReference>
<dbReference type="InterPro" id="IPR004358">
    <property type="entry name" value="Sig_transdc_His_kin-like_C"/>
</dbReference>
<dbReference type="Pfam" id="PF02518">
    <property type="entry name" value="HATPase_c"/>
    <property type="match status" value="1"/>
</dbReference>
<comment type="caution">
    <text evidence="3">The sequence shown here is derived from an EMBL/GenBank/DDBJ whole genome shotgun (WGS) entry which is preliminary data.</text>
</comment>
<evidence type="ECO:0000313" key="3">
    <source>
        <dbReference type="EMBL" id="GAH33848.1"/>
    </source>
</evidence>
<feature type="domain" description="Histidine kinase" evidence="2">
    <location>
        <begin position="1"/>
        <end position="109"/>
    </location>
</feature>
<dbReference type="PROSITE" id="PS50109">
    <property type="entry name" value="HIS_KIN"/>
    <property type="match status" value="1"/>
</dbReference>
<feature type="non-terminal residue" evidence="3">
    <location>
        <position position="1"/>
    </location>
</feature>
<dbReference type="GO" id="GO:0000155">
    <property type="term" value="F:phosphorelay sensor kinase activity"/>
    <property type="evidence" value="ECO:0007669"/>
    <property type="project" value="TreeGrafter"/>
</dbReference>
<reference evidence="3" key="1">
    <citation type="journal article" date="2014" name="Front. Microbiol.">
        <title>High frequency of phylogenetically diverse reductive dehalogenase-homologous genes in deep subseafloor sedimentary metagenomes.</title>
        <authorList>
            <person name="Kawai M."/>
            <person name="Futagami T."/>
            <person name="Toyoda A."/>
            <person name="Takaki Y."/>
            <person name="Nishi S."/>
            <person name="Hori S."/>
            <person name="Arai W."/>
            <person name="Tsubouchi T."/>
            <person name="Morono Y."/>
            <person name="Uchiyama I."/>
            <person name="Ito T."/>
            <person name="Fujiyama A."/>
            <person name="Inagaki F."/>
            <person name="Takami H."/>
        </authorList>
    </citation>
    <scope>NUCLEOTIDE SEQUENCE</scope>
    <source>
        <strain evidence="3">Expedition CK06-06</strain>
    </source>
</reference>
<keyword evidence="1" id="KW-0597">Phosphoprotein</keyword>
<protein>
    <recommendedName>
        <fullName evidence="2">Histidine kinase domain-containing protein</fullName>
    </recommendedName>
</protein>
<dbReference type="Gene3D" id="3.30.565.10">
    <property type="entry name" value="Histidine kinase-like ATPase, C-terminal domain"/>
    <property type="match status" value="1"/>
</dbReference>
<dbReference type="PRINTS" id="PR00344">
    <property type="entry name" value="BCTRLSENSOR"/>
</dbReference>
<dbReference type="PANTHER" id="PTHR43547:SF2">
    <property type="entry name" value="HYBRID SIGNAL TRANSDUCTION HISTIDINE KINASE C"/>
    <property type="match status" value="1"/>
</dbReference>
<dbReference type="AlphaFoldDB" id="X1GLG0"/>
<proteinExistence type="predicted"/>
<dbReference type="PANTHER" id="PTHR43547">
    <property type="entry name" value="TWO-COMPONENT HISTIDINE KINASE"/>
    <property type="match status" value="1"/>
</dbReference>
<dbReference type="InterPro" id="IPR005467">
    <property type="entry name" value="His_kinase_dom"/>
</dbReference>
<sequence>RLRQVLDNLVNNAINHTHPEHRLIKLSLAISPSVLRIKLTDNGAGIAPDKLERIFDQFVSIETEYATPGTGIGLYLSRIIMEDHRGSITAQSQGIGHGSTFIAELPVSAKSYDIYSSHILMLDLVIPT</sequence>
<dbReference type="SMART" id="SM00387">
    <property type="entry name" value="HATPase_c"/>
    <property type="match status" value="1"/>
</dbReference>
<gene>
    <name evidence="3" type="ORF">S03H2_20032</name>
</gene>
<name>X1GLG0_9ZZZZ</name>
<accession>X1GLG0</accession>
<evidence type="ECO:0000259" key="2">
    <source>
        <dbReference type="PROSITE" id="PS50109"/>
    </source>
</evidence>
<dbReference type="InterPro" id="IPR036890">
    <property type="entry name" value="HATPase_C_sf"/>
</dbReference>
<dbReference type="InterPro" id="IPR003594">
    <property type="entry name" value="HATPase_dom"/>
</dbReference>